<protein>
    <submittedName>
        <fullName evidence="8">Winged helix-turn-helix domain-containing protein</fullName>
    </submittedName>
</protein>
<gene>
    <name evidence="8" type="ORF">KGQ19_17165</name>
</gene>
<dbReference type="Pfam" id="PF03704">
    <property type="entry name" value="BTAD"/>
    <property type="match status" value="1"/>
</dbReference>
<evidence type="ECO:0000256" key="6">
    <source>
        <dbReference type="SAM" id="MobiDB-lite"/>
    </source>
</evidence>
<dbReference type="InterPro" id="IPR041664">
    <property type="entry name" value="AAA_16"/>
</dbReference>
<accession>A0ABS5KRB5</accession>
<evidence type="ECO:0000313" key="8">
    <source>
        <dbReference type="EMBL" id="MBS2548600.1"/>
    </source>
</evidence>
<evidence type="ECO:0000256" key="4">
    <source>
        <dbReference type="ARBA" id="ARBA00023163"/>
    </source>
</evidence>
<dbReference type="InterPro" id="IPR011990">
    <property type="entry name" value="TPR-like_helical_dom_sf"/>
</dbReference>
<dbReference type="CDD" id="cd15831">
    <property type="entry name" value="BTAD"/>
    <property type="match status" value="1"/>
</dbReference>
<feature type="DNA-binding region" description="OmpR/PhoB-type" evidence="5">
    <location>
        <begin position="1"/>
        <end position="98"/>
    </location>
</feature>
<dbReference type="PRINTS" id="PR00364">
    <property type="entry name" value="DISEASERSIST"/>
</dbReference>
<dbReference type="Gene3D" id="1.25.40.10">
    <property type="entry name" value="Tetratricopeptide repeat domain"/>
    <property type="match status" value="2"/>
</dbReference>
<name>A0ABS5KRB5_9ACTN</name>
<sequence>MEDGGRRLRVEVLGPLRAYAGNREISLGAPKQRAVFAVLAMAANTVVARGELIDRIWGEGVPMTAAGNLHTYVSGLRRILSGLGDVLAGGSSGYLLRLAPEALDLNRAEQSAARARAARDDGDRPSAIAALDSALALWRSDRPLEALPGPFAAEQRARLANMRLRLLVDRTELMVDAGDARSADFAAAADELERHARAHPFDERLRSALMMALHRSGRTADALAQYQMLHRVLGEELGIEPEASTRAVQMAILAQDAPGRRGRATDLLRPLGAVGAVGAVAVGTVAVSSVASPVLPDRPQMPQMPELPGLRSLPATAPSPTLPAQLPRDSASFIGRSDEVQQVLAHAGADGNSSPRVVMVVGVGGIGKTTLAVRCGHLLRSAYPDGQIYINLRGFDPTHPALTPSAALHQLLASLGVSTVPAEHEQRVALWRSMVAGRRMVVLLDNARSAEQVEDLLPGTGSSFVMVTSRERLGRLAVKYAARRVTLAPLPVAEALGLLADAVGAARINAEVGAARRLAELCDHLPFALRIAAEQLVTVTDGRIADLVGNLEDAHQRLDTLRLENDDLCSVRSVMACSFDALDADTARACRMLGAFPGVSIGRYCAAALLDVSVAEATEVLQKLSAQHLLEQHGDRYTMHDLTRTYIRELARGLPDGEVRAARDRVSAWYAETLSQVVGAGRRRIVEVDSGLEPEDFRHEPRPFGGQGEFLRWCAQEWPNISALIRSTARSADHLSTWRLTYLMFDYFYASGSAADWLELLRIAMRSAEASGDRRARAVLLNHMGVAHCRTGQTDAAVTDLCTGLDLLEASDEPLLRVSLLSTLASVLRVSKAYEEGLAAALEAVALAGECADGYHRATAEDVLCELYAETGRWPEAVAHAETGLIDAHACGSPLLKANLLINLGLAHNGLSDAGAAQGCLVRALRITQAAGDRYHEGLALLALARVRAAERGAAAAMAKRALAQFQELAAEEAKDVLAFLGDLQLAGSVAVA</sequence>
<keyword evidence="2" id="KW-0805">Transcription regulation</keyword>
<dbReference type="PROSITE" id="PS51755">
    <property type="entry name" value="OMPR_PHOB"/>
    <property type="match status" value="1"/>
</dbReference>
<feature type="region of interest" description="Disordered" evidence="6">
    <location>
        <begin position="293"/>
        <end position="329"/>
    </location>
</feature>
<keyword evidence="9" id="KW-1185">Reference proteome</keyword>
<dbReference type="InterPro" id="IPR003593">
    <property type="entry name" value="AAA+_ATPase"/>
</dbReference>
<dbReference type="InterPro" id="IPR051677">
    <property type="entry name" value="AfsR-DnrI-RedD_regulator"/>
</dbReference>
<dbReference type="SUPFAM" id="SSF52540">
    <property type="entry name" value="P-loop containing nucleoside triphosphate hydrolases"/>
    <property type="match status" value="1"/>
</dbReference>
<proteinExistence type="inferred from homology"/>
<reference evidence="8 9" key="1">
    <citation type="submission" date="2020-02" db="EMBL/GenBank/DDBJ databases">
        <title>Acidophilic actinobacteria isolated from forest soil.</title>
        <authorList>
            <person name="Golinska P."/>
        </authorList>
    </citation>
    <scope>NUCLEOTIDE SEQUENCE [LARGE SCALE GENOMIC DNA]</scope>
    <source>
        <strain evidence="8 9">NL8</strain>
    </source>
</reference>
<evidence type="ECO:0000256" key="5">
    <source>
        <dbReference type="PROSITE-ProRule" id="PRU01091"/>
    </source>
</evidence>
<feature type="domain" description="OmpR/PhoB-type" evidence="7">
    <location>
        <begin position="1"/>
        <end position="98"/>
    </location>
</feature>
<dbReference type="SMART" id="SM00028">
    <property type="entry name" value="TPR"/>
    <property type="match status" value="4"/>
</dbReference>
<organism evidence="8 9">
    <name type="scientific">Catenulispora pinistramenti</name>
    <dbReference type="NCBI Taxonomy" id="2705254"/>
    <lineage>
        <taxon>Bacteria</taxon>
        <taxon>Bacillati</taxon>
        <taxon>Actinomycetota</taxon>
        <taxon>Actinomycetes</taxon>
        <taxon>Catenulisporales</taxon>
        <taxon>Catenulisporaceae</taxon>
        <taxon>Catenulispora</taxon>
    </lineage>
</organism>
<evidence type="ECO:0000256" key="1">
    <source>
        <dbReference type="ARBA" id="ARBA00005820"/>
    </source>
</evidence>
<dbReference type="InterPro" id="IPR001867">
    <property type="entry name" value="OmpR/PhoB-type_DNA-bd"/>
</dbReference>
<comment type="caution">
    <text evidence="8">The sequence shown here is derived from an EMBL/GenBank/DDBJ whole genome shotgun (WGS) entry which is preliminary data.</text>
</comment>
<dbReference type="InterPro" id="IPR036388">
    <property type="entry name" value="WH-like_DNA-bd_sf"/>
</dbReference>
<dbReference type="RefSeq" id="WP_212010181.1">
    <property type="nucleotide sequence ID" value="NZ_JAAFYZ010000052.1"/>
</dbReference>
<comment type="similarity">
    <text evidence="1">Belongs to the AfsR/DnrI/RedD regulatory family.</text>
</comment>
<keyword evidence="4" id="KW-0804">Transcription</keyword>
<dbReference type="SUPFAM" id="SSF48452">
    <property type="entry name" value="TPR-like"/>
    <property type="match status" value="2"/>
</dbReference>
<dbReference type="Gene3D" id="1.10.10.10">
    <property type="entry name" value="Winged helix-like DNA-binding domain superfamily/Winged helix DNA-binding domain"/>
    <property type="match status" value="2"/>
</dbReference>
<keyword evidence="3 5" id="KW-0238">DNA-binding</keyword>
<evidence type="ECO:0000256" key="3">
    <source>
        <dbReference type="ARBA" id="ARBA00023125"/>
    </source>
</evidence>
<dbReference type="PANTHER" id="PTHR35807:SF1">
    <property type="entry name" value="TRANSCRIPTIONAL REGULATOR REDD"/>
    <property type="match status" value="1"/>
</dbReference>
<dbReference type="EMBL" id="JAAFYZ010000052">
    <property type="protein sequence ID" value="MBS2548600.1"/>
    <property type="molecule type" value="Genomic_DNA"/>
</dbReference>
<dbReference type="SMART" id="SM01043">
    <property type="entry name" value="BTAD"/>
    <property type="match status" value="1"/>
</dbReference>
<dbReference type="InterPro" id="IPR027417">
    <property type="entry name" value="P-loop_NTPase"/>
</dbReference>
<dbReference type="InterPro" id="IPR016032">
    <property type="entry name" value="Sig_transdc_resp-reg_C-effctor"/>
</dbReference>
<dbReference type="InterPro" id="IPR019734">
    <property type="entry name" value="TPR_rpt"/>
</dbReference>
<evidence type="ECO:0000313" key="9">
    <source>
        <dbReference type="Proteomes" id="UP000730482"/>
    </source>
</evidence>
<dbReference type="Gene3D" id="3.40.50.300">
    <property type="entry name" value="P-loop containing nucleotide triphosphate hydrolases"/>
    <property type="match status" value="1"/>
</dbReference>
<dbReference type="InterPro" id="IPR005158">
    <property type="entry name" value="BTAD"/>
</dbReference>
<dbReference type="SUPFAM" id="SSF46894">
    <property type="entry name" value="C-terminal effector domain of the bipartite response regulators"/>
    <property type="match status" value="1"/>
</dbReference>
<dbReference type="Proteomes" id="UP000730482">
    <property type="component" value="Unassembled WGS sequence"/>
</dbReference>
<dbReference type="SMART" id="SM00862">
    <property type="entry name" value="Trans_reg_C"/>
    <property type="match status" value="1"/>
</dbReference>
<evidence type="ECO:0000259" key="7">
    <source>
        <dbReference type="PROSITE" id="PS51755"/>
    </source>
</evidence>
<evidence type="ECO:0000256" key="2">
    <source>
        <dbReference type="ARBA" id="ARBA00023015"/>
    </source>
</evidence>
<dbReference type="Pfam" id="PF13191">
    <property type="entry name" value="AAA_16"/>
    <property type="match status" value="1"/>
</dbReference>
<feature type="compositionally biased region" description="Low complexity" evidence="6">
    <location>
        <begin position="312"/>
        <end position="327"/>
    </location>
</feature>
<dbReference type="PANTHER" id="PTHR35807">
    <property type="entry name" value="TRANSCRIPTIONAL REGULATOR REDD-RELATED"/>
    <property type="match status" value="1"/>
</dbReference>
<dbReference type="SMART" id="SM00382">
    <property type="entry name" value="AAA"/>
    <property type="match status" value="1"/>
</dbReference>